<dbReference type="CTD" id="20206159"/>
<evidence type="ECO:0000313" key="3">
    <source>
        <dbReference type="EnsemblMetazoa" id="HelroP177276"/>
    </source>
</evidence>
<dbReference type="HOGENOM" id="CLU_1940381_0_0_1"/>
<dbReference type="GeneID" id="20206159"/>
<dbReference type="Proteomes" id="UP000015101">
    <property type="component" value="Unassembled WGS sequence"/>
</dbReference>
<dbReference type="EMBL" id="AMQM01005993">
    <property type="status" value="NOT_ANNOTATED_CDS"/>
    <property type="molecule type" value="Genomic_DNA"/>
</dbReference>
<organism evidence="3 4">
    <name type="scientific">Helobdella robusta</name>
    <name type="common">Californian leech</name>
    <dbReference type="NCBI Taxonomy" id="6412"/>
    <lineage>
        <taxon>Eukaryota</taxon>
        <taxon>Metazoa</taxon>
        <taxon>Spiralia</taxon>
        <taxon>Lophotrochozoa</taxon>
        <taxon>Annelida</taxon>
        <taxon>Clitellata</taxon>
        <taxon>Hirudinea</taxon>
        <taxon>Rhynchobdellida</taxon>
        <taxon>Glossiphoniidae</taxon>
        <taxon>Helobdella</taxon>
    </lineage>
</organism>
<reference evidence="3" key="3">
    <citation type="submission" date="2015-06" db="UniProtKB">
        <authorList>
            <consortium name="EnsemblMetazoa"/>
        </authorList>
    </citation>
    <scope>IDENTIFICATION</scope>
</reference>
<evidence type="ECO:0000313" key="2">
    <source>
        <dbReference type="EMBL" id="ESN98047.1"/>
    </source>
</evidence>
<sequence length="130" mass="14428">MADRLEDTEEADNELEYKKQLKKKSQEFPASETSGDDPEAEEGVDNNVGFKIFYSNDDDQEEIGRSTFKIPVIPAFSFPHVTPAILDPPEKEQSTNSSNANPDIKPEQENVKKGDGPGDLNNSTGKKKKI</sequence>
<accession>T1FBG0</accession>
<dbReference type="EnsemblMetazoa" id="HelroT177276">
    <property type="protein sequence ID" value="HelroP177276"/>
    <property type="gene ID" value="HelroG177276"/>
</dbReference>
<dbReference type="EMBL" id="KB097222">
    <property type="protein sequence ID" value="ESN98047.1"/>
    <property type="molecule type" value="Genomic_DNA"/>
</dbReference>
<dbReference type="KEGG" id="hro:HELRODRAFT_177276"/>
<dbReference type="InParanoid" id="T1FBG0"/>
<feature type="region of interest" description="Disordered" evidence="1">
    <location>
        <begin position="1"/>
        <end position="45"/>
    </location>
</feature>
<proteinExistence type="predicted"/>
<feature type="compositionally biased region" description="Acidic residues" evidence="1">
    <location>
        <begin position="1"/>
        <end position="14"/>
    </location>
</feature>
<gene>
    <name evidence="3" type="primary">20206159</name>
    <name evidence="2" type="ORF">HELRODRAFT_177276</name>
</gene>
<keyword evidence="4" id="KW-1185">Reference proteome</keyword>
<feature type="compositionally biased region" description="Acidic residues" evidence="1">
    <location>
        <begin position="34"/>
        <end position="44"/>
    </location>
</feature>
<feature type="region of interest" description="Disordered" evidence="1">
    <location>
        <begin position="80"/>
        <end position="130"/>
    </location>
</feature>
<evidence type="ECO:0000313" key="4">
    <source>
        <dbReference type="Proteomes" id="UP000015101"/>
    </source>
</evidence>
<protein>
    <submittedName>
        <fullName evidence="2 3">Uncharacterized protein</fullName>
    </submittedName>
</protein>
<evidence type="ECO:0000256" key="1">
    <source>
        <dbReference type="SAM" id="MobiDB-lite"/>
    </source>
</evidence>
<reference evidence="4" key="1">
    <citation type="submission" date="2012-12" db="EMBL/GenBank/DDBJ databases">
        <authorList>
            <person name="Hellsten U."/>
            <person name="Grimwood J."/>
            <person name="Chapman J.A."/>
            <person name="Shapiro H."/>
            <person name="Aerts A."/>
            <person name="Otillar R.P."/>
            <person name="Terry A.Y."/>
            <person name="Boore J.L."/>
            <person name="Simakov O."/>
            <person name="Marletaz F."/>
            <person name="Cho S.-J."/>
            <person name="Edsinger-Gonzales E."/>
            <person name="Havlak P."/>
            <person name="Kuo D.-H."/>
            <person name="Larsson T."/>
            <person name="Lv J."/>
            <person name="Arendt D."/>
            <person name="Savage R."/>
            <person name="Osoegawa K."/>
            <person name="de Jong P."/>
            <person name="Lindberg D.R."/>
            <person name="Seaver E.C."/>
            <person name="Weisblat D.A."/>
            <person name="Putnam N.H."/>
            <person name="Grigoriev I.V."/>
            <person name="Rokhsar D.S."/>
        </authorList>
    </citation>
    <scope>NUCLEOTIDE SEQUENCE</scope>
</reference>
<feature type="compositionally biased region" description="Basic and acidic residues" evidence="1">
    <location>
        <begin position="104"/>
        <end position="116"/>
    </location>
</feature>
<dbReference type="AlphaFoldDB" id="T1FBG0"/>
<reference evidence="2 4" key="2">
    <citation type="journal article" date="2013" name="Nature">
        <title>Insights into bilaterian evolution from three spiralian genomes.</title>
        <authorList>
            <person name="Simakov O."/>
            <person name="Marletaz F."/>
            <person name="Cho S.J."/>
            <person name="Edsinger-Gonzales E."/>
            <person name="Havlak P."/>
            <person name="Hellsten U."/>
            <person name="Kuo D.H."/>
            <person name="Larsson T."/>
            <person name="Lv J."/>
            <person name="Arendt D."/>
            <person name="Savage R."/>
            <person name="Osoegawa K."/>
            <person name="de Jong P."/>
            <person name="Grimwood J."/>
            <person name="Chapman J.A."/>
            <person name="Shapiro H."/>
            <person name="Aerts A."/>
            <person name="Otillar R.P."/>
            <person name="Terry A.Y."/>
            <person name="Boore J.L."/>
            <person name="Grigoriev I.V."/>
            <person name="Lindberg D.R."/>
            <person name="Seaver E.C."/>
            <person name="Weisblat D.A."/>
            <person name="Putnam N.H."/>
            <person name="Rokhsar D.S."/>
        </authorList>
    </citation>
    <scope>NUCLEOTIDE SEQUENCE</scope>
</reference>
<name>T1FBG0_HELRO</name>
<dbReference type="RefSeq" id="XP_009023746.1">
    <property type="nucleotide sequence ID" value="XM_009025498.1"/>
</dbReference>